<comment type="caution">
    <text evidence="3">The sequence shown here is derived from an EMBL/GenBank/DDBJ whole genome shotgun (WGS) entry which is preliminary data.</text>
</comment>
<evidence type="ECO:0000313" key="4">
    <source>
        <dbReference type="Proteomes" id="UP000188729"/>
    </source>
</evidence>
<dbReference type="GO" id="GO:0003723">
    <property type="term" value="F:RNA binding"/>
    <property type="evidence" value="ECO:0007669"/>
    <property type="project" value="UniProtKB-KW"/>
</dbReference>
<dbReference type="SMART" id="SM00363">
    <property type="entry name" value="S4"/>
    <property type="match status" value="1"/>
</dbReference>
<accession>A0A1V2ETK2</accession>
<evidence type="ECO:0000259" key="2">
    <source>
        <dbReference type="SMART" id="SM00363"/>
    </source>
</evidence>
<keyword evidence="3" id="KW-0346">Stress response</keyword>
<sequence>MPSPRWRSLALGEGETMRLDRYLWFTRLAKTRDVAQVMAAEGRLRLDGRVIDRAHALVRVGNILTFAKAGAVRVVRVEALPRRRGPAPEAQLCYTELQIGATNESESHNSPGN</sequence>
<dbReference type="AlphaFoldDB" id="A0A1V2ETK2"/>
<reference evidence="3 4" key="1">
    <citation type="submission" date="2016-11" db="EMBL/GenBank/DDBJ databases">
        <title>Genome sequence of Sphingomonas jeddahensis G39.</title>
        <authorList>
            <person name="Poehlein A."/>
            <person name="Wuebbeler J.H."/>
            <person name="Steinbuechel A."/>
            <person name="Daniel R."/>
        </authorList>
    </citation>
    <scope>NUCLEOTIDE SEQUENCE [LARGE SCALE GENOMIC DNA]</scope>
    <source>
        <strain evidence="3 4">G39</strain>
    </source>
</reference>
<feature type="domain" description="RNA-binding S4" evidence="2">
    <location>
        <begin position="17"/>
        <end position="80"/>
    </location>
</feature>
<dbReference type="Pfam" id="PF01479">
    <property type="entry name" value="S4"/>
    <property type="match status" value="1"/>
</dbReference>
<evidence type="ECO:0000313" key="3">
    <source>
        <dbReference type="EMBL" id="ONF95827.1"/>
    </source>
</evidence>
<organism evidence="3 4">
    <name type="scientific">Sphingomonas jeddahensis</name>
    <dbReference type="NCBI Taxonomy" id="1915074"/>
    <lineage>
        <taxon>Bacteria</taxon>
        <taxon>Pseudomonadati</taxon>
        <taxon>Pseudomonadota</taxon>
        <taxon>Alphaproteobacteria</taxon>
        <taxon>Sphingomonadales</taxon>
        <taxon>Sphingomonadaceae</taxon>
        <taxon>Sphingomonas</taxon>
    </lineage>
</organism>
<dbReference type="InterPro" id="IPR036986">
    <property type="entry name" value="S4_RNA-bd_sf"/>
</dbReference>
<dbReference type="PROSITE" id="PS50889">
    <property type="entry name" value="S4"/>
    <property type="match status" value="1"/>
</dbReference>
<protein>
    <submittedName>
        <fullName evidence="3">Heat shock protein 15</fullName>
    </submittedName>
</protein>
<proteinExistence type="predicted"/>
<dbReference type="EMBL" id="MPSB01000008">
    <property type="protein sequence ID" value="ONF95827.1"/>
    <property type="molecule type" value="Genomic_DNA"/>
</dbReference>
<name>A0A1V2ETK2_9SPHN</name>
<dbReference type="STRING" id="1915074.SPHI_20290"/>
<dbReference type="SUPFAM" id="SSF55174">
    <property type="entry name" value="Alpha-L RNA-binding motif"/>
    <property type="match status" value="1"/>
</dbReference>
<dbReference type="Gene3D" id="3.10.290.10">
    <property type="entry name" value="RNA-binding S4 domain"/>
    <property type="match status" value="1"/>
</dbReference>
<evidence type="ECO:0000256" key="1">
    <source>
        <dbReference type="PROSITE-ProRule" id="PRU00182"/>
    </source>
</evidence>
<dbReference type="Proteomes" id="UP000188729">
    <property type="component" value="Unassembled WGS sequence"/>
</dbReference>
<gene>
    <name evidence="3" type="primary">hslR</name>
    <name evidence="3" type="ORF">SPHI_20290</name>
</gene>
<keyword evidence="4" id="KW-1185">Reference proteome</keyword>
<keyword evidence="1" id="KW-0694">RNA-binding</keyword>
<dbReference type="InterPro" id="IPR002942">
    <property type="entry name" value="S4_RNA-bd"/>
</dbReference>